<name>A0ABT7PM44_9BACT</name>
<keyword evidence="2" id="KW-1185">Reference proteome</keyword>
<proteinExistence type="predicted"/>
<evidence type="ECO:0000313" key="2">
    <source>
        <dbReference type="Proteomes" id="UP001239462"/>
    </source>
</evidence>
<gene>
    <name evidence="1" type="ORF">QTN89_18025</name>
</gene>
<accession>A0ABT7PM44</accession>
<sequence length="90" mass="10036">MPLERAPRTNGLNVAQRLSLALGQAKQMGFDVRRMVLEDQQPGWCQVGQRRILFLDLSATTTDQLGQITDILESYRRSQDGLAHEVAGTP</sequence>
<dbReference type="EMBL" id="JASZZN010000013">
    <property type="protein sequence ID" value="MDM4017351.1"/>
    <property type="molecule type" value="Genomic_DNA"/>
</dbReference>
<protein>
    <submittedName>
        <fullName evidence="1">Uncharacterized protein</fullName>
    </submittedName>
</protein>
<dbReference type="Proteomes" id="UP001239462">
    <property type="component" value="Unassembled WGS sequence"/>
</dbReference>
<reference evidence="1 2" key="1">
    <citation type="submission" date="2023-06" db="EMBL/GenBank/DDBJ databases">
        <title>Roseiconus lacunae JC819 isolated from Gulf of Mannar region, Tamil Nadu.</title>
        <authorList>
            <person name="Pk S."/>
            <person name="Ch S."/>
            <person name="Ch V.R."/>
        </authorList>
    </citation>
    <scope>NUCLEOTIDE SEQUENCE [LARGE SCALE GENOMIC DNA]</scope>
    <source>
        <strain evidence="1 2">JC819</strain>
    </source>
</reference>
<comment type="caution">
    <text evidence="1">The sequence shown here is derived from an EMBL/GenBank/DDBJ whole genome shotgun (WGS) entry which is preliminary data.</text>
</comment>
<organism evidence="1 2">
    <name type="scientific">Roseiconus lacunae</name>
    <dbReference type="NCBI Taxonomy" id="2605694"/>
    <lineage>
        <taxon>Bacteria</taxon>
        <taxon>Pseudomonadati</taxon>
        <taxon>Planctomycetota</taxon>
        <taxon>Planctomycetia</taxon>
        <taxon>Pirellulales</taxon>
        <taxon>Pirellulaceae</taxon>
        <taxon>Roseiconus</taxon>
    </lineage>
</organism>
<dbReference type="RefSeq" id="WP_149499081.1">
    <property type="nucleotide sequence ID" value="NZ_CP141221.1"/>
</dbReference>
<evidence type="ECO:0000313" key="1">
    <source>
        <dbReference type="EMBL" id="MDM4017351.1"/>
    </source>
</evidence>